<sequence>MKLLHFRIHVLNLLFLLLCSISAQSQEIPPSFECDQITSFKQFLSNKPPWIAIIGGCYPSEENYSQAQISGYLLAKNGYAIMTGSGPGIMEAANRGALIAGGISLGIILPNEKLNEYIPLTNYYEVSSICHRLHIMIACSSGCIAFPGGLGTLNEVCFAVDQFQYIPHHPPIILVGEEFWKPLIQWLQNLYNYKFLKNLFLVDSSEEAVQIITSYYE</sequence>
<feature type="chain" id="PRO_5046530197" description="AMP nucleosidase" evidence="4">
    <location>
        <begin position="26"/>
        <end position="217"/>
    </location>
</feature>
<evidence type="ECO:0000313" key="6">
    <source>
        <dbReference type="Proteomes" id="UP000014821"/>
    </source>
</evidence>
<name>A0ABN0MSD3_9CHLA</name>
<organism evidence="5 6">
    <name type="scientific">Chlamydia avium</name>
    <dbReference type="NCBI Taxonomy" id="1457141"/>
    <lineage>
        <taxon>Bacteria</taxon>
        <taxon>Pseudomonadati</taxon>
        <taxon>Chlamydiota</taxon>
        <taxon>Chlamydiia</taxon>
        <taxon>Chlamydiales</taxon>
        <taxon>Chlamydiaceae</taxon>
        <taxon>Chlamydia/Chlamydophila group</taxon>
        <taxon>Chlamydia</taxon>
    </lineage>
</organism>
<protein>
    <recommendedName>
        <fullName evidence="3">AMP nucleosidase</fullName>
        <ecNumber evidence="2">3.2.2.4</ecNumber>
    </recommendedName>
    <alternativeName>
        <fullName evidence="3">AMP nucleosidase</fullName>
    </alternativeName>
</protein>
<dbReference type="InterPro" id="IPR052341">
    <property type="entry name" value="LOG_family_nucleotidases"/>
</dbReference>
<comment type="caution">
    <text evidence="5">The sequence shown here is derived from an EMBL/GenBank/DDBJ whole genome shotgun (WGS) entry which is preliminary data.</text>
</comment>
<dbReference type="InterPro" id="IPR031100">
    <property type="entry name" value="LOG_fam"/>
</dbReference>
<evidence type="ECO:0000256" key="1">
    <source>
        <dbReference type="ARBA" id="ARBA00000274"/>
    </source>
</evidence>
<evidence type="ECO:0000256" key="4">
    <source>
        <dbReference type="SAM" id="SignalP"/>
    </source>
</evidence>
<gene>
    <name evidence="5" type="ORF">CP10881SC42_0726</name>
</gene>
<keyword evidence="6" id="KW-1185">Reference proteome</keyword>
<dbReference type="RefSeq" id="WP_020356213.1">
    <property type="nucleotide sequence ID" value="NZ_KE360587.1"/>
</dbReference>
<dbReference type="EMBL" id="ATND01000002">
    <property type="protein sequence ID" value="EPP38411.1"/>
    <property type="molecule type" value="Genomic_DNA"/>
</dbReference>
<dbReference type="PANTHER" id="PTHR43393:SF3">
    <property type="entry name" value="LYSINE DECARBOXYLASE-LIKE PROTEIN"/>
    <property type="match status" value="1"/>
</dbReference>
<dbReference type="Gene3D" id="3.40.50.450">
    <property type="match status" value="1"/>
</dbReference>
<evidence type="ECO:0000256" key="2">
    <source>
        <dbReference type="ARBA" id="ARBA00011985"/>
    </source>
</evidence>
<comment type="catalytic activity">
    <reaction evidence="1">
        <text>AMP + H2O = D-ribose 5-phosphate + adenine</text>
        <dbReference type="Rhea" id="RHEA:20129"/>
        <dbReference type="ChEBI" id="CHEBI:15377"/>
        <dbReference type="ChEBI" id="CHEBI:16708"/>
        <dbReference type="ChEBI" id="CHEBI:78346"/>
        <dbReference type="ChEBI" id="CHEBI:456215"/>
        <dbReference type="EC" id="3.2.2.4"/>
    </reaction>
</comment>
<proteinExistence type="predicted"/>
<evidence type="ECO:0000256" key="3">
    <source>
        <dbReference type="ARBA" id="ARBA00031983"/>
    </source>
</evidence>
<keyword evidence="4" id="KW-0732">Signal</keyword>
<dbReference type="SUPFAM" id="SSF102405">
    <property type="entry name" value="MCP/YpsA-like"/>
    <property type="match status" value="1"/>
</dbReference>
<dbReference type="PANTHER" id="PTHR43393">
    <property type="entry name" value="CYTOKININ RIBOSIDE 5'-MONOPHOSPHATE PHOSPHORIBOHYDROLASE"/>
    <property type="match status" value="1"/>
</dbReference>
<dbReference type="Pfam" id="PF03641">
    <property type="entry name" value="Lysine_decarbox"/>
    <property type="match status" value="1"/>
</dbReference>
<dbReference type="EC" id="3.2.2.4" evidence="2"/>
<evidence type="ECO:0000313" key="5">
    <source>
        <dbReference type="EMBL" id="EPP38411.1"/>
    </source>
</evidence>
<dbReference type="Proteomes" id="UP000014821">
    <property type="component" value="Unassembled WGS sequence"/>
</dbReference>
<reference evidence="5" key="1">
    <citation type="submission" date="2013-04" db="EMBL/GenBank/DDBJ databases">
        <title>Genome sequence of Chlamydia psittaci 10_881_SC42.</title>
        <authorList>
            <person name="Huot-Creasy H."/>
            <person name="McCracken C.L."/>
            <person name="Humphries M."/>
            <person name="Sachse K."/>
            <person name="Laroucau K."/>
            <person name="Bavoil P."/>
            <person name="Myers G.S."/>
        </authorList>
    </citation>
    <scope>NUCLEOTIDE SEQUENCE [LARGE SCALE GENOMIC DNA]</scope>
    <source>
        <strain evidence="5">10_881_SC42</strain>
    </source>
</reference>
<accession>A0ABN0MSD3</accession>
<feature type="signal peptide" evidence="4">
    <location>
        <begin position="1"/>
        <end position="25"/>
    </location>
</feature>